<dbReference type="AlphaFoldDB" id="A0A8T1MYY1"/>
<dbReference type="GO" id="GO:0006820">
    <property type="term" value="P:monoatomic anion transport"/>
    <property type="evidence" value="ECO:0007669"/>
    <property type="project" value="TreeGrafter"/>
</dbReference>
<dbReference type="InterPro" id="IPR036259">
    <property type="entry name" value="MFS_trans_sf"/>
</dbReference>
<gene>
    <name evidence="10" type="ORF">CSKR_105476</name>
</gene>
<evidence type="ECO:0000259" key="9">
    <source>
        <dbReference type="PROSITE" id="PS50850"/>
    </source>
</evidence>
<evidence type="ECO:0000256" key="4">
    <source>
        <dbReference type="ARBA" id="ARBA00022847"/>
    </source>
</evidence>
<organism evidence="10 11">
    <name type="scientific">Clonorchis sinensis</name>
    <name type="common">Chinese liver fluke</name>
    <dbReference type="NCBI Taxonomy" id="79923"/>
    <lineage>
        <taxon>Eukaryota</taxon>
        <taxon>Metazoa</taxon>
        <taxon>Spiralia</taxon>
        <taxon>Lophotrochozoa</taxon>
        <taxon>Platyhelminthes</taxon>
        <taxon>Trematoda</taxon>
        <taxon>Digenea</taxon>
        <taxon>Opisthorchiida</taxon>
        <taxon>Opisthorchiata</taxon>
        <taxon>Opisthorchiidae</taxon>
        <taxon>Clonorchis</taxon>
    </lineage>
</organism>
<sequence>MNTRMTDRSIKLCTFWLQRRTQIAITVFMAFFICYLIRVDINVTILSMVNDTINEASNGSSPQQPVCPTPESNGSDNTSPKISVGTYEWDRPTQGLILGAFFWGYILTQIPGGLLSYHFGPRWVGFSSILICSMLDLFIPTAASIGPPLLIATRILQGLAQGVMIPTGTCIIGRWVPPNERSRTMAFVGSGVQVGTVVGLALAGFLCQPRLAADGVTFVSHWDVTHYLFGSLGLVSLILWYFIVYDAPERHPRISAKELKLIHTALWGVTQVSSSESTQVHVCDKTVSGEPNETLTRSNLNQEEAQVNAFQISVPWLSLLRCRGFWSVLICHVTHNWSFYTLITCIPTYMSRVLGFSMSDNGLLSALPYLVQCTYAQLAGFTSDVLIKRGKLSITWVRKLNNCIALGGIGLGLLLVGYTGCSRIASVLIFATAIGLMGSASSGFAANTMDMAPQFSGVITSLTNCVATLPGIFGPMLVGYVTKDSSSLNNWRIIFGVSASLAWFGALCNLFMTSGRRQHWADPSMREHESSKRPA</sequence>
<feature type="transmembrane region" description="Helical" evidence="8">
    <location>
        <begin position="399"/>
        <end position="418"/>
    </location>
</feature>
<keyword evidence="5 8" id="KW-1133">Transmembrane helix</keyword>
<proteinExistence type="predicted"/>
<dbReference type="PANTHER" id="PTHR11662">
    <property type="entry name" value="SOLUTE CARRIER FAMILY 17"/>
    <property type="match status" value="1"/>
</dbReference>
<evidence type="ECO:0000256" key="3">
    <source>
        <dbReference type="ARBA" id="ARBA00022692"/>
    </source>
</evidence>
<evidence type="ECO:0000256" key="1">
    <source>
        <dbReference type="ARBA" id="ARBA00004141"/>
    </source>
</evidence>
<dbReference type="InterPro" id="IPR020846">
    <property type="entry name" value="MFS_dom"/>
</dbReference>
<reference evidence="10 11" key="2">
    <citation type="journal article" date="2021" name="Genomics">
        <title>High-quality reference genome for Clonorchis sinensis.</title>
        <authorList>
            <person name="Young N.D."/>
            <person name="Stroehlein A.J."/>
            <person name="Kinkar L."/>
            <person name="Wang T."/>
            <person name="Sohn W.M."/>
            <person name="Chang B.C.H."/>
            <person name="Kaur P."/>
            <person name="Weisz D."/>
            <person name="Dudchenko O."/>
            <person name="Aiden E.L."/>
            <person name="Korhonen P.K."/>
            <person name="Gasser R.B."/>
        </authorList>
    </citation>
    <scope>NUCLEOTIDE SEQUENCE [LARGE SCALE GENOMIC DNA]</scope>
    <source>
        <strain evidence="10">Cs-k2</strain>
    </source>
</reference>
<comment type="subcellular location">
    <subcellularLocation>
        <location evidence="1">Membrane</location>
        <topology evidence="1">Multi-pass membrane protein</topology>
    </subcellularLocation>
</comment>
<feature type="transmembrane region" description="Helical" evidence="8">
    <location>
        <begin position="123"/>
        <end position="143"/>
    </location>
</feature>
<accession>A0A8T1MYY1</accession>
<dbReference type="Proteomes" id="UP000286415">
    <property type="component" value="Unassembled WGS sequence"/>
</dbReference>
<dbReference type="FunFam" id="1.20.1250.20:FF:000003">
    <property type="entry name" value="Solute carrier family 17 member 3"/>
    <property type="match status" value="1"/>
</dbReference>
<feature type="transmembrane region" description="Helical" evidence="8">
    <location>
        <begin position="185"/>
        <end position="206"/>
    </location>
</feature>
<dbReference type="EMBL" id="NIRI02000005">
    <property type="protein sequence ID" value="KAG5454577.1"/>
    <property type="molecule type" value="Genomic_DNA"/>
</dbReference>
<feature type="region of interest" description="Disordered" evidence="7">
    <location>
        <begin position="57"/>
        <end position="84"/>
    </location>
</feature>
<dbReference type="PROSITE" id="PS50850">
    <property type="entry name" value="MFS"/>
    <property type="match status" value="1"/>
</dbReference>
<reference evidence="10 11" key="1">
    <citation type="journal article" date="2018" name="Biotechnol. Adv.">
        <title>Improved genomic resources and new bioinformatic workflow for the carcinogenic parasite Clonorchis sinensis: Biotechnological implications.</title>
        <authorList>
            <person name="Wang D."/>
            <person name="Korhonen P.K."/>
            <person name="Gasser R.B."/>
            <person name="Young N.D."/>
        </authorList>
    </citation>
    <scope>NUCLEOTIDE SEQUENCE [LARGE SCALE GENOMIC DNA]</scope>
    <source>
        <strain evidence="10">Cs-k2</strain>
    </source>
</reference>
<feature type="transmembrane region" description="Helical" evidence="8">
    <location>
        <begin position="424"/>
        <end position="446"/>
    </location>
</feature>
<comment type="caution">
    <text evidence="10">The sequence shown here is derived from an EMBL/GenBank/DDBJ whole genome shotgun (WGS) entry which is preliminary data.</text>
</comment>
<evidence type="ECO:0000256" key="5">
    <source>
        <dbReference type="ARBA" id="ARBA00022989"/>
    </source>
</evidence>
<feature type="domain" description="Major facilitator superfamily (MFS) profile" evidence="9">
    <location>
        <begin position="26"/>
        <end position="517"/>
    </location>
</feature>
<evidence type="ECO:0000313" key="10">
    <source>
        <dbReference type="EMBL" id="KAG5454577.1"/>
    </source>
</evidence>
<dbReference type="InterPro" id="IPR050382">
    <property type="entry name" value="MFS_Na/Anion_cotransporter"/>
</dbReference>
<dbReference type="PANTHER" id="PTHR11662:SF399">
    <property type="entry name" value="FI19708P1-RELATED"/>
    <property type="match status" value="1"/>
</dbReference>
<keyword evidence="11" id="KW-1185">Reference proteome</keyword>
<feature type="transmembrane region" description="Helical" evidence="8">
    <location>
        <begin position="493"/>
        <end position="512"/>
    </location>
</feature>
<dbReference type="OrthoDB" id="2985014at2759"/>
<feature type="transmembrane region" description="Helical" evidence="8">
    <location>
        <begin position="96"/>
        <end position="116"/>
    </location>
</feature>
<feature type="transmembrane region" description="Helical" evidence="8">
    <location>
        <begin position="458"/>
        <end position="481"/>
    </location>
</feature>
<dbReference type="SUPFAM" id="SSF103473">
    <property type="entry name" value="MFS general substrate transporter"/>
    <property type="match status" value="1"/>
</dbReference>
<dbReference type="Pfam" id="PF07690">
    <property type="entry name" value="MFS_1"/>
    <property type="match status" value="1"/>
</dbReference>
<keyword evidence="4" id="KW-0769">Symport</keyword>
<feature type="transmembrane region" description="Helical" evidence="8">
    <location>
        <begin position="21"/>
        <end position="38"/>
    </location>
</feature>
<evidence type="ECO:0000256" key="6">
    <source>
        <dbReference type="ARBA" id="ARBA00023136"/>
    </source>
</evidence>
<feature type="transmembrane region" description="Helical" evidence="8">
    <location>
        <begin position="155"/>
        <end position="173"/>
    </location>
</feature>
<feature type="compositionally biased region" description="Polar residues" evidence="7">
    <location>
        <begin position="57"/>
        <end position="81"/>
    </location>
</feature>
<dbReference type="Gene3D" id="1.20.1250.20">
    <property type="entry name" value="MFS general substrate transporter like domains"/>
    <property type="match status" value="2"/>
</dbReference>
<keyword evidence="6 8" id="KW-0472">Membrane</keyword>
<evidence type="ECO:0000256" key="2">
    <source>
        <dbReference type="ARBA" id="ARBA00022448"/>
    </source>
</evidence>
<name>A0A8T1MYY1_CLOSI</name>
<feature type="transmembrane region" description="Helical" evidence="8">
    <location>
        <begin position="226"/>
        <end position="245"/>
    </location>
</feature>
<evidence type="ECO:0000256" key="8">
    <source>
        <dbReference type="SAM" id="Phobius"/>
    </source>
</evidence>
<evidence type="ECO:0000313" key="11">
    <source>
        <dbReference type="Proteomes" id="UP000286415"/>
    </source>
</evidence>
<evidence type="ECO:0000256" key="7">
    <source>
        <dbReference type="SAM" id="MobiDB-lite"/>
    </source>
</evidence>
<dbReference type="GO" id="GO:0015293">
    <property type="term" value="F:symporter activity"/>
    <property type="evidence" value="ECO:0007669"/>
    <property type="project" value="UniProtKB-KW"/>
</dbReference>
<protein>
    <submittedName>
        <fullName evidence="10">Sialin</fullName>
    </submittedName>
</protein>
<keyword evidence="3 8" id="KW-0812">Transmembrane</keyword>
<feature type="transmembrane region" description="Helical" evidence="8">
    <location>
        <begin position="369"/>
        <end position="387"/>
    </location>
</feature>
<dbReference type="FunFam" id="1.20.1250.20:FF:000423">
    <property type="entry name" value="Putative inorganic phosphate cotransporter-like Protein"/>
    <property type="match status" value="1"/>
</dbReference>
<feature type="transmembrane region" description="Helical" evidence="8">
    <location>
        <begin position="325"/>
        <end position="349"/>
    </location>
</feature>
<keyword evidence="2" id="KW-0813">Transport</keyword>
<dbReference type="GO" id="GO:0016020">
    <property type="term" value="C:membrane"/>
    <property type="evidence" value="ECO:0007669"/>
    <property type="project" value="UniProtKB-SubCell"/>
</dbReference>
<dbReference type="InterPro" id="IPR011701">
    <property type="entry name" value="MFS"/>
</dbReference>